<dbReference type="AlphaFoldDB" id="A0A5P0ZR10"/>
<evidence type="ECO:0000313" key="4">
    <source>
        <dbReference type="Proteomes" id="UP000414364"/>
    </source>
</evidence>
<dbReference type="Proteomes" id="UP000414364">
    <property type="component" value="Unassembled WGS sequence"/>
</dbReference>
<organism evidence="3 4">
    <name type="scientific">Companilactobacillus halodurans</name>
    <dbReference type="NCBI Taxonomy" id="2584183"/>
    <lineage>
        <taxon>Bacteria</taxon>
        <taxon>Bacillati</taxon>
        <taxon>Bacillota</taxon>
        <taxon>Bacilli</taxon>
        <taxon>Lactobacillales</taxon>
        <taxon>Lactobacillaceae</taxon>
        <taxon>Companilactobacillus</taxon>
    </lineage>
</organism>
<protein>
    <submittedName>
        <fullName evidence="3">ABC transporter substrate-binding protein</fullName>
    </submittedName>
</protein>
<dbReference type="RefSeq" id="WP_153386137.1">
    <property type="nucleotide sequence ID" value="NZ_VDFP01000022.1"/>
</dbReference>
<dbReference type="GO" id="GO:0030288">
    <property type="term" value="C:outer membrane-bounded periplasmic space"/>
    <property type="evidence" value="ECO:0007669"/>
    <property type="project" value="TreeGrafter"/>
</dbReference>
<accession>A0A5P0ZR10</accession>
<feature type="signal peptide" evidence="2">
    <location>
        <begin position="1"/>
        <end position="29"/>
    </location>
</feature>
<dbReference type="Pfam" id="PF13343">
    <property type="entry name" value="SBP_bac_6"/>
    <property type="match status" value="1"/>
</dbReference>
<evidence type="ECO:0000256" key="2">
    <source>
        <dbReference type="SAM" id="SignalP"/>
    </source>
</evidence>
<comment type="caution">
    <text evidence="3">The sequence shown here is derived from an EMBL/GenBank/DDBJ whole genome shotgun (WGS) entry which is preliminary data.</text>
</comment>
<dbReference type="GO" id="GO:0030975">
    <property type="term" value="F:thiamine binding"/>
    <property type="evidence" value="ECO:0007669"/>
    <property type="project" value="TreeGrafter"/>
</dbReference>
<dbReference type="PROSITE" id="PS51257">
    <property type="entry name" value="PROKAR_LIPOPROTEIN"/>
    <property type="match status" value="1"/>
</dbReference>
<proteinExistence type="predicted"/>
<dbReference type="GO" id="GO:0030976">
    <property type="term" value="F:thiamine pyrophosphate binding"/>
    <property type="evidence" value="ECO:0007669"/>
    <property type="project" value="TreeGrafter"/>
</dbReference>
<dbReference type="Gene3D" id="3.40.190.10">
    <property type="entry name" value="Periplasmic binding protein-like II"/>
    <property type="match status" value="2"/>
</dbReference>
<dbReference type="PANTHER" id="PTHR30006">
    <property type="entry name" value="THIAMINE-BINDING PERIPLASMIC PROTEIN-RELATED"/>
    <property type="match status" value="1"/>
</dbReference>
<dbReference type="GO" id="GO:0015888">
    <property type="term" value="P:thiamine transport"/>
    <property type="evidence" value="ECO:0007669"/>
    <property type="project" value="TreeGrafter"/>
</dbReference>
<sequence>MKMKNKVILSSLLLLVATSLVGCSNTKQAAVSDDWATIEKQAKKEGKLASVGMPDTWANWIGTWKDIKSKYGVKQTDTDMNSAEEIQKFKTEGKKGTADIGDVGMNVAPTAKSKGVLAKYKGKYWKDIPGWAKDNDGYWSTGYTGTIAFITDKKNVKVGDAPKSWADIKSGKYKVSVGDPTGGAQSQYAILAVASTMGGNEKNIKPGLKYFADLNKQGRLSTVEANVQNLKKGEVDVAIMWDFNALNYRHLIDEKRYEVTIPSEGSVMSGYSQIINKNAPHPYAARLARDYILSDEGQTNLAKGYARPIRENVKLPKEVENNLLPDSAYKHIYHVKDNNVWNKTTLKIGQLWQTDVQSKR</sequence>
<evidence type="ECO:0000256" key="1">
    <source>
        <dbReference type="ARBA" id="ARBA00022729"/>
    </source>
</evidence>
<keyword evidence="1 2" id="KW-0732">Signal</keyword>
<dbReference type="EMBL" id="VDFP01000022">
    <property type="protein sequence ID" value="MQS76638.1"/>
    <property type="molecule type" value="Genomic_DNA"/>
</dbReference>
<gene>
    <name evidence="3" type="ORF">FHL06_09650</name>
</gene>
<evidence type="ECO:0000313" key="3">
    <source>
        <dbReference type="EMBL" id="MQS76638.1"/>
    </source>
</evidence>
<reference evidence="3 4" key="1">
    <citation type="journal article" date="2019" name="Syst. Appl. Microbiol.">
        <title>Polyphasic characterization of two novel Lactobacillus spp. isolated from blown salami packages: Description of Lactobacillus halodurans sp. nov. and Lactobacillus salsicarnum sp. nov.</title>
        <authorList>
            <person name="Schuster J.A."/>
            <person name="Klingl A."/>
            <person name="Vogel R.F."/>
            <person name="Ehrmann M.A."/>
        </authorList>
    </citation>
    <scope>NUCLEOTIDE SEQUENCE [LARGE SCALE GENOMIC DNA]</scope>
    <source>
        <strain evidence="3 4">TMW 1.2172</strain>
    </source>
</reference>
<feature type="chain" id="PRO_5024461005" evidence="2">
    <location>
        <begin position="30"/>
        <end position="360"/>
    </location>
</feature>
<dbReference type="PANTHER" id="PTHR30006:SF2">
    <property type="entry name" value="ABC TRANSPORTER SUBSTRATE-BINDING PROTEIN"/>
    <property type="match status" value="1"/>
</dbReference>
<dbReference type="SUPFAM" id="SSF53850">
    <property type="entry name" value="Periplasmic binding protein-like II"/>
    <property type="match status" value="1"/>
</dbReference>
<name>A0A5P0ZR10_9LACO</name>